<dbReference type="EMBL" id="MPUH01000114">
    <property type="protein sequence ID" value="OMJ89907.1"/>
    <property type="molecule type" value="Genomic_DNA"/>
</dbReference>
<evidence type="ECO:0000313" key="2">
    <source>
        <dbReference type="EMBL" id="OMJ89907.1"/>
    </source>
</evidence>
<proteinExistence type="predicted"/>
<accession>A0A1R2CLM1</accession>
<feature type="region of interest" description="Disordered" evidence="1">
    <location>
        <begin position="100"/>
        <end position="129"/>
    </location>
</feature>
<name>A0A1R2CLM1_9CILI</name>
<comment type="caution">
    <text evidence="2">The sequence shown here is derived from an EMBL/GenBank/DDBJ whole genome shotgun (WGS) entry which is preliminary data.</text>
</comment>
<keyword evidence="3" id="KW-1185">Reference proteome</keyword>
<evidence type="ECO:0000313" key="3">
    <source>
        <dbReference type="Proteomes" id="UP000187209"/>
    </source>
</evidence>
<gene>
    <name evidence="2" type="ORF">SteCoe_7793</name>
</gene>
<dbReference type="AlphaFoldDB" id="A0A1R2CLM1"/>
<reference evidence="2 3" key="1">
    <citation type="submission" date="2016-11" db="EMBL/GenBank/DDBJ databases">
        <title>The macronuclear genome of Stentor coeruleus: a giant cell with tiny introns.</title>
        <authorList>
            <person name="Slabodnick M."/>
            <person name="Ruby J.G."/>
            <person name="Reiff S.B."/>
            <person name="Swart E.C."/>
            <person name="Gosai S."/>
            <person name="Prabakaran S."/>
            <person name="Witkowska E."/>
            <person name="Larue G.E."/>
            <person name="Fisher S."/>
            <person name="Freeman R.M."/>
            <person name="Gunawardena J."/>
            <person name="Chu W."/>
            <person name="Stover N.A."/>
            <person name="Gregory B.D."/>
            <person name="Nowacki M."/>
            <person name="Derisi J."/>
            <person name="Roy S.W."/>
            <person name="Marshall W.F."/>
            <person name="Sood P."/>
        </authorList>
    </citation>
    <scope>NUCLEOTIDE SEQUENCE [LARGE SCALE GENOMIC DNA]</scope>
    <source>
        <strain evidence="2">WM001</strain>
    </source>
</reference>
<feature type="compositionally biased region" description="Basic and acidic residues" evidence="1">
    <location>
        <begin position="120"/>
        <end position="129"/>
    </location>
</feature>
<protein>
    <submittedName>
        <fullName evidence="2">Uncharacterized protein</fullName>
    </submittedName>
</protein>
<organism evidence="2 3">
    <name type="scientific">Stentor coeruleus</name>
    <dbReference type="NCBI Taxonomy" id="5963"/>
    <lineage>
        <taxon>Eukaryota</taxon>
        <taxon>Sar</taxon>
        <taxon>Alveolata</taxon>
        <taxon>Ciliophora</taxon>
        <taxon>Postciliodesmatophora</taxon>
        <taxon>Heterotrichea</taxon>
        <taxon>Heterotrichida</taxon>
        <taxon>Stentoridae</taxon>
        <taxon>Stentor</taxon>
    </lineage>
</organism>
<dbReference type="Proteomes" id="UP000187209">
    <property type="component" value="Unassembled WGS sequence"/>
</dbReference>
<evidence type="ECO:0000256" key="1">
    <source>
        <dbReference type="SAM" id="MobiDB-lite"/>
    </source>
</evidence>
<sequence>MNDLLPIVSRVCNNKNKRLEPDKIKLVVSRVRTMQKRTSPCGCSYNLNANIKDLDLALEQSKRREQDFDTYISREMKKLNCMKPRSYKKRKSIYDEQIIQENAESSENPDEELSAIPESTYKESNNEEITERRIRTIPKIRVRTCSPILTRRSKVSQEFLTRLSTPATNYFSMTLNARPEAFQVTLKANKLMNDCQKLNDDMKKIRYFRTAEEKGNNQEKAMLKELITGKKAQVKDTSNNNYKEDQLTLDLKMAKNLMRGKKIWKLNHVSFIANVDRMINSVPQVKK</sequence>